<proteinExistence type="inferred from homology"/>
<feature type="compositionally biased region" description="Low complexity" evidence="11">
    <location>
        <begin position="544"/>
        <end position="566"/>
    </location>
</feature>
<keyword evidence="7" id="KW-0906">Nuclear pore complex</keyword>
<dbReference type="GO" id="GO:0016973">
    <property type="term" value="P:poly(A)+ mRNA export from nucleus"/>
    <property type="evidence" value="ECO:0007669"/>
    <property type="project" value="InterPro"/>
</dbReference>
<dbReference type="AlphaFoldDB" id="A0A364KPY8"/>
<gene>
    <name evidence="12" type="ORF">BHQ10_001615</name>
</gene>
<protein>
    <recommendedName>
        <fullName evidence="9">mRNA export factor GLE1</fullName>
    </recommendedName>
    <alternativeName>
        <fullName evidence="10">Nucleoporin GLE1</fullName>
    </alternativeName>
</protein>
<dbReference type="InterPro" id="IPR038506">
    <property type="entry name" value="GLE1-like_sf"/>
</dbReference>
<dbReference type="InterPro" id="IPR012476">
    <property type="entry name" value="GLE1"/>
</dbReference>
<dbReference type="GeneID" id="63790832"/>
<dbReference type="GO" id="GO:0044614">
    <property type="term" value="C:nuclear pore cytoplasmic filaments"/>
    <property type="evidence" value="ECO:0007669"/>
    <property type="project" value="TreeGrafter"/>
</dbReference>
<dbReference type="PANTHER" id="PTHR12960:SF0">
    <property type="entry name" value="MRNA EXPORT FACTOR GLE1"/>
    <property type="match status" value="1"/>
</dbReference>
<keyword evidence="4" id="KW-0509">mRNA transport</keyword>
<comment type="similarity">
    <text evidence="2">Belongs to the GLE1 family.</text>
</comment>
<name>A0A364KPY8_TALAM</name>
<comment type="subcellular location">
    <subcellularLocation>
        <location evidence="1">Nucleus</location>
        <location evidence="1">Nuclear pore complex</location>
    </subcellularLocation>
</comment>
<organism evidence="12 13">
    <name type="scientific">Talaromyces amestolkiae</name>
    <dbReference type="NCBI Taxonomy" id="1196081"/>
    <lineage>
        <taxon>Eukaryota</taxon>
        <taxon>Fungi</taxon>
        <taxon>Dikarya</taxon>
        <taxon>Ascomycota</taxon>
        <taxon>Pezizomycotina</taxon>
        <taxon>Eurotiomycetes</taxon>
        <taxon>Eurotiomycetidae</taxon>
        <taxon>Eurotiales</taxon>
        <taxon>Trichocomaceae</taxon>
        <taxon>Talaromyces</taxon>
        <taxon>Talaromyces sect. Talaromyces</taxon>
    </lineage>
</organism>
<dbReference type="GO" id="GO:0015031">
    <property type="term" value="P:protein transport"/>
    <property type="evidence" value="ECO:0007669"/>
    <property type="project" value="UniProtKB-KW"/>
</dbReference>
<dbReference type="Pfam" id="PF07817">
    <property type="entry name" value="GLE1"/>
    <property type="match status" value="1"/>
</dbReference>
<feature type="compositionally biased region" description="Basic and acidic residues" evidence="11">
    <location>
        <begin position="108"/>
        <end position="191"/>
    </location>
</feature>
<evidence type="ECO:0000256" key="3">
    <source>
        <dbReference type="ARBA" id="ARBA00022448"/>
    </source>
</evidence>
<dbReference type="GO" id="GO:0005737">
    <property type="term" value="C:cytoplasm"/>
    <property type="evidence" value="ECO:0007669"/>
    <property type="project" value="TreeGrafter"/>
</dbReference>
<dbReference type="OrthoDB" id="420884at2759"/>
<feature type="region of interest" description="Disordered" evidence="11">
    <location>
        <begin position="543"/>
        <end position="575"/>
    </location>
</feature>
<evidence type="ECO:0000256" key="5">
    <source>
        <dbReference type="ARBA" id="ARBA00022927"/>
    </source>
</evidence>
<accession>A0A364KPY8</accession>
<dbReference type="EMBL" id="MIKG01000002">
    <property type="protein sequence ID" value="RAO65603.1"/>
    <property type="molecule type" value="Genomic_DNA"/>
</dbReference>
<evidence type="ECO:0000256" key="9">
    <source>
        <dbReference type="ARBA" id="ARBA00026227"/>
    </source>
</evidence>
<reference evidence="12 13" key="1">
    <citation type="journal article" date="2017" name="Biotechnol. Biofuels">
        <title>Differential beta-glucosidase expression as a function of carbon source availability in Talaromyces amestolkiae: a genomic and proteomic approach.</title>
        <authorList>
            <person name="de Eugenio L.I."/>
            <person name="Mendez-Liter J.A."/>
            <person name="Nieto-Dominguez M."/>
            <person name="Alonso L."/>
            <person name="Gil-Munoz J."/>
            <person name="Barriuso J."/>
            <person name="Prieto A."/>
            <person name="Martinez M.J."/>
        </authorList>
    </citation>
    <scope>NUCLEOTIDE SEQUENCE [LARGE SCALE GENOMIC DNA]</scope>
    <source>
        <strain evidence="12 13">CIB</strain>
    </source>
</reference>
<comment type="caution">
    <text evidence="12">The sequence shown here is derived from an EMBL/GenBank/DDBJ whole genome shotgun (WGS) entry which is preliminary data.</text>
</comment>
<evidence type="ECO:0000256" key="4">
    <source>
        <dbReference type="ARBA" id="ARBA00022816"/>
    </source>
</evidence>
<evidence type="ECO:0000313" key="13">
    <source>
        <dbReference type="Proteomes" id="UP000249363"/>
    </source>
</evidence>
<dbReference type="GO" id="GO:0031369">
    <property type="term" value="F:translation initiation factor binding"/>
    <property type="evidence" value="ECO:0007669"/>
    <property type="project" value="TreeGrafter"/>
</dbReference>
<dbReference type="Gene3D" id="1.25.40.510">
    <property type="entry name" value="GLE1-like"/>
    <property type="match status" value="1"/>
</dbReference>
<evidence type="ECO:0000256" key="10">
    <source>
        <dbReference type="ARBA" id="ARBA00029983"/>
    </source>
</evidence>
<dbReference type="PANTHER" id="PTHR12960">
    <property type="entry name" value="GLE-1-RELATED"/>
    <property type="match status" value="1"/>
</dbReference>
<evidence type="ECO:0000256" key="11">
    <source>
        <dbReference type="SAM" id="MobiDB-lite"/>
    </source>
</evidence>
<sequence length="782" mass="89875">MVGRRSVGKSLDSPSRQLVFDLAKDLEAIRLHHEDLKRVYNYQAQAQEDEEDEIDRAHQEFYYAAIEKTYDYYDGHRREAEIVLQEHLREEEEKERRRQEEERRRQAEKERLERERKEREEAARKREEEARREAERIAREQEELRKKAETEAKAKKDAEEEKARREKEEAETKEQQRQAELQRAEEEEKKRQTLGGSQGVTQEEVKAQEQYLELHKYLKELRKFVLAEGKKNPTLKSTIGDYRRGITKCIGQLREGQGTVANKGQVTEIRDILRKSQDIPIPCDARRFFVNAPEIASLAEDKAQVSAVFVYLLNIFVKAVVLQLINEAGIKLEYAEPLGVVVAQIFSSEQFCFQGHAFSDVFWAKYRASCPALWGFYGDEKTAAGKQALGWKRIEAGGPFLSEGDHRQRMVGLGGGFAAVTLRNFGKTNRKNPFPNHIFWRTVARMVSIPPNELQETHFHLLYAMLRFSAERIIGFWGHAGLALLRSAIVNLPSIATNKQAGQRRKEHLKTLELADKERSSTHAEEVERLRRDLEELRAENRALKSSSKLSSPHASSLPSSVIMPSSPSPYPTSPFRSLELYDSAHDSAADDIVKSPSESQADEVYQEQHEYRTRGHRSRPTTGPDSFCALFPQDIAVVRRDLHLQLAPVLDLNIISNPQLHLSTLAAIGPSLPLALQPTLLQLQTPHHAYIDLIPSPTLRDSLIQAGFAVANSFLTEVCTFVYETEDLGQLTIWGRDYLNVMSWEFSEQVLKAWPNLLTEEWRERANFWRAQRNEPLIIFD</sequence>
<evidence type="ECO:0000256" key="7">
    <source>
        <dbReference type="ARBA" id="ARBA00023132"/>
    </source>
</evidence>
<feature type="region of interest" description="Disordered" evidence="11">
    <location>
        <begin position="590"/>
        <end position="625"/>
    </location>
</feature>
<dbReference type="InterPro" id="IPR021833">
    <property type="entry name" value="DUF3425"/>
</dbReference>
<keyword evidence="13" id="KW-1185">Reference proteome</keyword>
<feature type="region of interest" description="Disordered" evidence="11">
    <location>
        <begin position="108"/>
        <end position="201"/>
    </location>
</feature>
<dbReference type="STRING" id="1196081.A0A364KPY8"/>
<evidence type="ECO:0000313" key="12">
    <source>
        <dbReference type="EMBL" id="RAO65603.1"/>
    </source>
</evidence>
<dbReference type="GO" id="GO:0000822">
    <property type="term" value="F:inositol hexakisphosphate binding"/>
    <property type="evidence" value="ECO:0007669"/>
    <property type="project" value="TreeGrafter"/>
</dbReference>
<dbReference type="Pfam" id="PF11905">
    <property type="entry name" value="DUF3425"/>
    <property type="match status" value="1"/>
</dbReference>
<evidence type="ECO:0000256" key="8">
    <source>
        <dbReference type="ARBA" id="ARBA00023242"/>
    </source>
</evidence>
<keyword evidence="5" id="KW-0653">Protein transport</keyword>
<keyword evidence="3" id="KW-0813">Transport</keyword>
<dbReference type="Proteomes" id="UP000249363">
    <property type="component" value="Unassembled WGS sequence"/>
</dbReference>
<evidence type="ECO:0000256" key="1">
    <source>
        <dbReference type="ARBA" id="ARBA00004567"/>
    </source>
</evidence>
<evidence type="ECO:0000256" key="2">
    <source>
        <dbReference type="ARBA" id="ARBA00011056"/>
    </source>
</evidence>
<dbReference type="RefSeq" id="XP_040730120.1">
    <property type="nucleotide sequence ID" value="XM_040873671.1"/>
</dbReference>
<keyword evidence="6" id="KW-0811">Translocation</keyword>
<dbReference type="GO" id="GO:0005543">
    <property type="term" value="F:phospholipid binding"/>
    <property type="evidence" value="ECO:0007669"/>
    <property type="project" value="TreeGrafter"/>
</dbReference>
<evidence type="ECO:0000256" key="6">
    <source>
        <dbReference type="ARBA" id="ARBA00023010"/>
    </source>
</evidence>
<keyword evidence="8" id="KW-0539">Nucleus</keyword>